<feature type="compositionally biased region" description="Polar residues" evidence="1">
    <location>
        <begin position="162"/>
        <end position="178"/>
    </location>
</feature>
<feature type="region of interest" description="Disordered" evidence="1">
    <location>
        <begin position="1"/>
        <end position="107"/>
    </location>
</feature>
<keyword evidence="3" id="KW-1185">Reference proteome</keyword>
<protein>
    <submittedName>
        <fullName evidence="2">Uncharacterized protein</fullName>
    </submittedName>
</protein>
<feature type="compositionally biased region" description="Acidic residues" evidence="1">
    <location>
        <begin position="60"/>
        <end position="70"/>
    </location>
</feature>
<feature type="compositionally biased region" description="Polar residues" evidence="1">
    <location>
        <begin position="95"/>
        <end position="107"/>
    </location>
</feature>
<name>A0A4Z1ET01_9HELO</name>
<feature type="compositionally biased region" description="Low complexity" evidence="1">
    <location>
        <begin position="219"/>
        <end position="236"/>
    </location>
</feature>
<dbReference type="EMBL" id="PQXH01000051">
    <property type="protein sequence ID" value="TGO14589.1"/>
    <property type="molecule type" value="Genomic_DNA"/>
</dbReference>
<feature type="compositionally biased region" description="Low complexity" evidence="1">
    <location>
        <begin position="84"/>
        <end position="94"/>
    </location>
</feature>
<dbReference type="AlphaFoldDB" id="A0A4Z1ET01"/>
<feature type="compositionally biased region" description="Basic and acidic residues" evidence="1">
    <location>
        <begin position="203"/>
        <end position="212"/>
    </location>
</feature>
<feature type="region of interest" description="Disordered" evidence="1">
    <location>
        <begin position="345"/>
        <end position="370"/>
    </location>
</feature>
<gene>
    <name evidence="2" type="ORF">BTUL_0051g00550</name>
</gene>
<reference evidence="2 3" key="1">
    <citation type="submission" date="2017-12" db="EMBL/GenBank/DDBJ databases">
        <title>Comparative genomics of Botrytis spp.</title>
        <authorList>
            <person name="Valero-Jimenez C.A."/>
            <person name="Tapia P."/>
            <person name="Veloso J."/>
            <person name="Silva-Moreno E."/>
            <person name="Staats M."/>
            <person name="Valdes J.H."/>
            <person name="Van Kan J.A.L."/>
        </authorList>
    </citation>
    <scope>NUCLEOTIDE SEQUENCE [LARGE SCALE GENOMIC DNA]</scope>
    <source>
        <strain evidence="2 3">Bt9001</strain>
    </source>
</reference>
<evidence type="ECO:0000313" key="3">
    <source>
        <dbReference type="Proteomes" id="UP000297777"/>
    </source>
</evidence>
<accession>A0A4Z1ET01</accession>
<dbReference type="Proteomes" id="UP000297777">
    <property type="component" value="Unassembled WGS sequence"/>
</dbReference>
<comment type="caution">
    <text evidence="2">The sequence shown here is derived from an EMBL/GenBank/DDBJ whole genome shotgun (WGS) entry which is preliminary data.</text>
</comment>
<sequence length="1050" mass="116789">MSSPSLHPEGLESQDSVDLPSTSILQHSTSFDEEEQDAVPQSADLADMDATMGRDQLDVYSDDETEDEGDAEQRGRTRTPRAVISSSTSTITNIPHTGSYTPDSTSAPTQTLEALHLSPNLEPNLTLAHITSLPHSTILDYISAYRLTRQRSFEEYVHPSLGPSQTVAPEPQNHTLNNADEDSGSSSSSISATSSMPELVPGSERRHYHYQDSEGQSTSPRWRYPGSGSPSPSPYGNRVSGDDQHITLTGGRDNMAREWVEQETSLRSLRIAPLSTTELENEDLTGIDSESDLQAQIQVQSARLREASPDSRAGIRDILTRLVIQSLANQVQGPVRDVDTGDSIVPANASTSHAADPELRDPSPGNATSRPPVVGFNQDGTIWFPQRRIPLNSLNNSDSSVQEGINADTAARRARSGLPALPLETPVLESHSPPNLEPANAYYTANPPAPNRLEINRSLFRIGVLVRNARQSYLYELRERREMASASPEVPAVVESQNAHPSVQVLLVDLEAQIAGIRDQISGTSMTRPEAPLGEGRNAEVEDSVAGVDFDMHSRRPQSRQSSIENFDDAEPSMAEQLAAYQLSMNHPNPESAMVNRNISRNISPRDDSELPDLSGILAGYQNDLANVTTRIQIARRRAELRPGEARFRAYLSTENRDISPYELEHPNTLTRAPHLRPSTSYENLRLERQLAALSPVAARDSIPAHRRNVLPRAQRERDTANAQRIEMLQKPAISVFEHLVKWQLYLEHAATRIGSRIAEDWGSRVGRYTLMPSSTSAHSIEDVSGIPRSDEVILAAYSANTSYGFREILRLVREDGLDAREAWHYVLLWKDYLSESPIDEYHEALGLCPMDIFMHVVIQGFNRGFGDWKMSEQCKRECAKYLVTRTSYYPFPSAETIDAARSFGDVTSQTLREYFGSEINLLDEEWDVLAALKNERYSTARLLHLARNVARGIAKLDTIDLKPPYDESNNAQHKDIFHRLKLEEIVLAGQCGILSTREHQALSTDGSSVERVLVEYMLKWELVPEERDRIFQAFDGGDSLESLMNSRQG</sequence>
<feature type="compositionally biased region" description="Polar residues" evidence="1">
    <location>
        <begin position="13"/>
        <end position="29"/>
    </location>
</feature>
<evidence type="ECO:0000313" key="2">
    <source>
        <dbReference type="EMBL" id="TGO14589.1"/>
    </source>
</evidence>
<evidence type="ECO:0000256" key="1">
    <source>
        <dbReference type="SAM" id="MobiDB-lite"/>
    </source>
</evidence>
<feature type="compositionally biased region" description="Low complexity" evidence="1">
    <location>
        <begin position="184"/>
        <end position="195"/>
    </location>
</feature>
<organism evidence="2 3">
    <name type="scientific">Botrytis tulipae</name>
    <dbReference type="NCBI Taxonomy" id="87230"/>
    <lineage>
        <taxon>Eukaryota</taxon>
        <taxon>Fungi</taxon>
        <taxon>Dikarya</taxon>
        <taxon>Ascomycota</taxon>
        <taxon>Pezizomycotina</taxon>
        <taxon>Leotiomycetes</taxon>
        <taxon>Helotiales</taxon>
        <taxon>Sclerotiniaceae</taxon>
        <taxon>Botrytis</taxon>
    </lineage>
</organism>
<dbReference type="OrthoDB" id="3514927at2759"/>
<proteinExistence type="predicted"/>
<feature type="region of interest" description="Disordered" evidence="1">
    <location>
        <begin position="159"/>
        <end position="252"/>
    </location>
</feature>